<dbReference type="InterPro" id="IPR005064">
    <property type="entry name" value="BUG"/>
</dbReference>
<dbReference type="CDD" id="cd13578">
    <property type="entry name" value="PBP2_Bug27"/>
    <property type="match status" value="1"/>
</dbReference>
<evidence type="ECO:0000313" key="2">
    <source>
        <dbReference type="EMBL" id="MBL6082019.1"/>
    </source>
</evidence>
<comment type="similarity">
    <text evidence="1">Belongs to the UPF0065 (bug) family.</text>
</comment>
<dbReference type="PANTHER" id="PTHR42928">
    <property type="entry name" value="TRICARBOXYLATE-BINDING PROTEIN"/>
    <property type="match status" value="1"/>
</dbReference>
<accession>A0ABS1UBI4</accession>
<dbReference type="SUPFAM" id="SSF53850">
    <property type="entry name" value="Periplasmic binding protein-like II"/>
    <property type="match status" value="1"/>
</dbReference>
<reference evidence="2 3" key="1">
    <citation type="submission" date="2021-01" db="EMBL/GenBank/DDBJ databases">
        <title>Belnapia mucosa sp. nov. and Belnapia arida sp. nov., isolated from the Tabernas Desert (Almeria, Spain).</title>
        <authorList>
            <person name="Molina-Menor E."/>
            <person name="Vidal-Verdu A."/>
            <person name="Calonge A."/>
            <person name="Satari L."/>
            <person name="Pereto J."/>
            <person name="Porcar M."/>
        </authorList>
    </citation>
    <scope>NUCLEOTIDE SEQUENCE [LARGE SCALE GENOMIC DNA]</scope>
    <source>
        <strain evidence="2 3">T18</strain>
    </source>
</reference>
<proteinExistence type="inferred from homology"/>
<dbReference type="Gene3D" id="3.40.190.10">
    <property type="entry name" value="Periplasmic binding protein-like II"/>
    <property type="match status" value="1"/>
</dbReference>
<dbReference type="EMBL" id="JAETWB010000044">
    <property type="protein sequence ID" value="MBL6082019.1"/>
    <property type="molecule type" value="Genomic_DNA"/>
</dbReference>
<comment type="caution">
    <text evidence="2">The sequence shown here is derived from an EMBL/GenBank/DDBJ whole genome shotgun (WGS) entry which is preliminary data.</text>
</comment>
<organism evidence="2 3">
    <name type="scientific">Belnapia arida</name>
    <dbReference type="NCBI Taxonomy" id="2804533"/>
    <lineage>
        <taxon>Bacteria</taxon>
        <taxon>Pseudomonadati</taxon>
        <taxon>Pseudomonadota</taxon>
        <taxon>Alphaproteobacteria</taxon>
        <taxon>Acetobacterales</taxon>
        <taxon>Roseomonadaceae</taxon>
        <taxon>Belnapia</taxon>
    </lineage>
</organism>
<protein>
    <submittedName>
        <fullName evidence="2">Tripartite tricarboxylate transporter substrate binding protein</fullName>
    </submittedName>
</protein>
<dbReference type="PANTHER" id="PTHR42928:SF5">
    <property type="entry name" value="BLR1237 PROTEIN"/>
    <property type="match status" value="1"/>
</dbReference>
<evidence type="ECO:0000313" key="3">
    <source>
        <dbReference type="Proteomes" id="UP000660885"/>
    </source>
</evidence>
<dbReference type="Proteomes" id="UP000660885">
    <property type="component" value="Unassembled WGS sequence"/>
</dbReference>
<gene>
    <name evidence="2" type="ORF">JMJ56_28985</name>
</gene>
<sequence length="270" mass="28539">MSQSLGHPVVVENRLGGGGTVGSAAVVRAAPDGHTLLMGTIATHGIIPGLFAQTPYDAVVDFTALSQTASQMYVLVVHPSVPARTVQELVALAKRQPGRLNYASAGNETAGHLFAAMFCGLADVDMVHIPYRGAGPAMSDLLGGQVTVTFDVLLTTADHIREGRLRALAVTAPHRSLALPDVPTLAESSFPSFDAVGWNGLFLPAHMPSAVVARPAHEVRDALHRPDVKAQVERQGAEVVGSTPEAFARFVRAEIVRWAEVVRSHGIKVE</sequence>
<keyword evidence="3" id="KW-1185">Reference proteome</keyword>
<name>A0ABS1UBI4_9PROT</name>
<dbReference type="Gene3D" id="3.40.190.150">
    <property type="entry name" value="Bordetella uptake gene, domain 1"/>
    <property type="match status" value="1"/>
</dbReference>
<dbReference type="Pfam" id="PF03401">
    <property type="entry name" value="TctC"/>
    <property type="match status" value="1"/>
</dbReference>
<evidence type="ECO:0000256" key="1">
    <source>
        <dbReference type="ARBA" id="ARBA00006987"/>
    </source>
</evidence>
<dbReference type="InterPro" id="IPR042100">
    <property type="entry name" value="Bug_dom1"/>
</dbReference>